<dbReference type="CDD" id="cd00565">
    <property type="entry name" value="Ubl_ThiS"/>
    <property type="match status" value="1"/>
</dbReference>
<dbReference type="InterPro" id="IPR012675">
    <property type="entry name" value="Beta-grasp_dom_sf"/>
</dbReference>
<evidence type="ECO:0000313" key="1">
    <source>
        <dbReference type="EMBL" id="GIJ74963.1"/>
    </source>
</evidence>
<dbReference type="AlphaFoldDB" id="A0A8J4A676"/>
<comment type="caution">
    <text evidence="1">The sequence shown here is derived from an EMBL/GenBank/DDBJ whole genome shotgun (WGS) entry which is preliminary data.</text>
</comment>
<dbReference type="RefSeq" id="WP_203934745.1">
    <property type="nucleotide sequence ID" value="NZ_BOPH01000146.1"/>
</dbReference>
<proteinExistence type="predicted"/>
<dbReference type="InterPro" id="IPR003749">
    <property type="entry name" value="ThiS/MoaD-like"/>
</dbReference>
<dbReference type="Proteomes" id="UP000635606">
    <property type="component" value="Unassembled WGS sequence"/>
</dbReference>
<keyword evidence="2" id="KW-1185">Reference proteome</keyword>
<dbReference type="InterPro" id="IPR010035">
    <property type="entry name" value="Thi_S"/>
</dbReference>
<dbReference type="PANTHER" id="PTHR34472:SF1">
    <property type="entry name" value="SULFUR CARRIER PROTEIN THIS"/>
    <property type="match status" value="1"/>
</dbReference>
<dbReference type="PANTHER" id="PTHR34472">
    <property type="entry name" value="SULFUR CARRIER PROTEIN THIS"/>
    <property type="match status" value="1"/>
</dbReference>
<dbReference type="SUPFAM" id="SSF54285">
    <property type="entry name" value="MoaD/ThiS"/>
    <property type="match status" value="1"/>
</dbReference>
<organism evidence="1 2">
    <name type="scientific">Virgisporangium ochraceum</name>
    <dbReference type="NCBI Taxonomy" id="65505"/>
    <lineage>
        <taxon>Bacteria</taxon>
        <taxon>Bacillati</taxon>
        <taxon>Actinomycetota</taxon>
        <taxon>Actinomycetes</taxon>
        <taxon>Micromonosporales</taxon>
        <taxon>Micromonosporaceae</taxon>
        <taxon>Virgisporangium</taxon>
    </lineage>
</organism>
<dbReference type="InterPro" id="IPR016155">
    <property type="entry name" value="Mopterin_synth/thiamin_S_b"/>
</dbReference>
<reference evidence="1" key="1">
    <citation type="submission" date="2021-01" db="EMBL/GenBank/DDBJ databases">
        <title>Whole genome shotgun sequence of Virgisporangium ochraceum NBRC 16418.</title>
        <authorList>
            <person name="Komaki H."/>
            <person name="Tamura T."/>
        </authorList>
    </citation>
    <scope>NUCLEOTIDE SEQUENCE</scope>
    <source>
        <strain evidence="1">NBRC 16418</strain>
    </source>
</reference>
<dbReference type="NCBIfam" id="TIGR01683">
    <property type="entry name" value="thiS"/>
    <property type="match status" value="1"/>
</dbReference>
<gene>
    <name evidence="1" type="ORF">Voc01_098800</name>
</gene>
<sequence length="67" mass="7031">MNLTVNGKASEAPAGSTVDDVVRQLAPDTDRGLAVAVNSEVVPRYRWPVTPLRDGDAIEILTAVQGG</sequence>
<dbReference type="Gene3D" id="3.10.20.30">
    <property type="match status" value="1"/>
</dbReference>
<accession>A0A8J4A676</accession>
<protein>
    <submittedName>
        <fullName evidence="1">Thiamine biosynthesis protein ThiS</fullName>
    </submittedName>
</protein>
<dbReference type="EMBL" id="BOPH01000146">
    <property type="protein sequence ID" value="GIJ74963.1"/>
    <property type="molecule type" value="Genomic_DNA"/>
</dbReference>
<dbReference type="Pfam" id="PF02597">
    <property type="entry name" value="ThiS"/>
    <property type="match status" value="1"/>
</dbReference>
<name>A0A8J4A676_9ACTN</name>
<evidence type="ECO:0000313" key="2">
    <source>
        <dbReference type="Proteomes" id="UP000635606"/>
    </source>
</evidence>